<dbReference type="PRINTS" id="PR00080">
    <property type="entry name" value="SDRFAMILY"/>
</dbReference>
<keyword evidence="7" id="KW-1185">Reference proteome</keyword>
<dbReference type="InterPro" id="IPR036291">
    <property type="entry name" value="NAD(P)-bd_dom_sf"/>
</dbReference>
<gene>
    <name evidence="6" type="ORF">FLAG1_07982</name>
</gene>
<evidence type="ECO:0000313" key="6">
    <source>
        <dbReference type="EMBL" id="KPA39169.1"/>
    </source>
</evidence>
<organism evidence="6 7">
    <name type="scientific">Fusarium langsethiae</name>
    <dbReference type="NCBI Taxonomy" id="179993"/>
    <lineage>
        <taxon>Eukaryota</taxon>
        <taxon>Fungi</taxon>
        <taxon>Dikarya</taxon>
        <taxon>Ascomycota</taxon>
        <taxon>Pezizomycotina</taxon>
        <taxon>Sordariomycetes</taxon>
        <taxon>Hypocreomycetidae</taxon>
        <taxon>Hypocreales</taxon>
        <taxon>Nectriaceae</taxon>
        <taxon>Fusarium</taxon>
    </lineage>
</organism>
<comment type="caution">
    <text evidence="6">The sequence shown here is derived from an EMBL/GenBank/DDBJ whole genome shotgun (WGS) entry which is preliminary data.</text>
</comment>
<keyword evidence="2" id="KW-0521">NADP</keyword>
<dbReference type="GO" id="GO:0016491">
    <property type="term" value="F:oxidoreductase activity"/>
    <property type="evidence" value="ECO:0007669"/>
    <property type="project" value="UniProtKB-KW"/>
</dbReference>
<dbReference type="InterPro" id="IPR002347">
    <property type="entry name" value="SDR_fam"/>
</dbReference>
<protein>
    <submittedName>
        <fullName evidence="6">Short chain dehydrogenase family protein</fullName>
    </submittedName>
</protein>
<evidence type="ECO:0000313" key="7">
    <source>
        <dbReference type="Proteomes" id="UP000037904"/>
    </source>
</evidence>
<dbReference type="SUPFAM" id="SSF51735">
    <property type="entry name" value="NAD(P)-binding Rossmann-fold domains"/>
    <property type="match status" value="1"/>
</dbReference>
<proteinExistence type="inferred from homology"/>
<evidence type="ECO:0000256" key="3">
    <source>
        <dbReference type="ARBA" id="ARBA00023002"/>
    </source>
</evidence>
<dbReference type="EMBL" id="JXCE01000214">
    <property type="protein sequence ID" value="KPA39169.1"/>
    <property type="molecule type" value="Genomic_DNA"/>
</dbReference>
<dbReference type="OrthoDB" id="1933717at2759"/>
<sequence>MNSVSSLALVTGSTQGIGLAVVKELATKHNYHVLLGVRNVKVGEQIATDLHNEGYKADVVEVDLNSNESINKAVTHIEQNYGYLDVLINNAGVLLDGHKDLTTWELYQKTFATNVIGTGTLTQGLLPLLRQAKTGPPRIIFVTSVMGSLAKAIDESTHYYKIDYKAYDASKAAVNMLMFNFAREMDDVGGKVNSVCPGLVKTALTGYHDWGTTTEVGAERIVELATTTDNDGPHKTISDRNGDLPM</sequence>
<evidence type="ECO:0000256" key="5">
    <source>
        <dbReference type="SAM" id="MobiDB-lite"/>
    </source>
</evidence>
<dbReference type="PRINTS" id="PR00081">
    <property type="entry name" value="GDHRDH"/>
</dbReference>
<evidence type="ECO:0000256" key="4">
    <source>
        <dbReference type="RuleBase" id="RU000363"/>
    </source>
</evidence>
<accession>A0A0M9EST4</accession>
<dbReference type="Gene3D" id="3.40.50.720">
    <property type="entry name" value="NAD(P)-binding Rossmann-like Domain"/>
    <property type="match status" value="1"/>
</dbReference>
<evidence type="ECO:0000256" key="2">
    <source>
        <dbReference type="ARBA" id="ARBA00022857"/>
    </source>
</evidence>
<dbReference type="PANTHER" id="PTHR43963:SF6">
    <property type="entry name" value="CHAIN DEHYDROGENASE FAMILY PROTEIN, PUTATIVE (AFU_ORTHOLOGUE AFUA_3G15350)-RELATED"/>
    <property type="match status" value="1"/>
</dbReference>
<keyword evidence="3" id="KW-0560">Oxidoreductase</keyword>
<feature type="compositionally biased region" description="Basic and acidic residues" evidence="5">
    <location>
        <begin position="231"/>
        <end position="246"/>
    </location>
</feature>
<dbReference type="Pfam" id="PF00106">
    <property type="entry name" value="adh_short"/>
    <property type="match status" value="1"/>
</dbReference>
<evidence type="ECO:0000256" key="1">
    <source>
        <dbReference type="ARBA" id="ARBA00006484"/>
    </source>
</evidence>
<reference evidence="6 7" key="1">
    <citation type="submission" date="2015-04" db="EMBL/GenBank/DDBJ databases">
        <title>The draft genome sequence of Fusarium langsethiae, a T-2/HT-2 mycotoxin producer.</title>
        <authorList>
            <person name="Lysoe E."/>
            <person name="Divon H.H."/>
            <person name="Terzi V."/>
            <person name="Orru L."/>
            <person name="Lamontanara A."/>
            <person name="Kolseth A.-K."/>
            <person name="Frandsen R.J."/>
            <person name="Nielsen K."/>
            <person name="Thrane U."/>
        </authorList>
    </citation>
    <scope>NUCLEOTIDE SEQUENCE [LARGE SCALE GENOMIC DNA]</scope>
    <source>
        <strain evidence="6 7">Fl201059</strain>
    </source>
</reference>
<dbReference type="AlphaFoldDB" id="A0A0M9EST4"/>
<comment type="similarity">
    <text evidence="1 4">Belongs to the short-chain dehydrogenases/reductases (SDR) family.</text>
</comment>
<name>A0A0M9EST4_FUSLA</name>
<dbReference type="PANTHER" id="PTHR43963">
    <property type="entry name" value="CARBONYL REDUCTASE 1-RELATED"/>
    <property type="match status" value="1"/>
</dbReference>
<dbReference type="Proteomes" id="UP000037904">
    <property type="component" value="Unassembled WGS sequence"/>
</dbReference>
<feature type="region of interest" description="Disordered" evidence="5">
    <location>
        <begin position="227"/>
        <end position="246"/>
    </location>
</feature>